<dbReference type="Proteomes" id="UP000295083">
    <property type="component" value="Unassembled WGS sequence"/>
</dbReference>
<keyword evidence="3" id="KW-1185">Reference proteome</keyword>
<feature type="compositionally biased region" description="Low complexity" evidence="1">
    <location>
        <begin position="24"/>
        <end position="38"/>
    </location>
</feature>
<comment type="caution">
    <text evidence="2">The sequence shown here is derived from an EMBL/GenBank/DDBJ whole genome shotgun (WGS) entry which is preliminary data.</text>
</comment>
<evidence type="ECO:0000313" key="3">
    <source>
        <dbReference type="Proteomes" id="UP000295083"/>
    </source>
</evidence>
<reference evidence="2 3" key="1">
    <citation type="submission" date="2018-11" db="EMBL/GenBank/DDBJ databases">
        <title>Genome sequence and assembly of Colletotrichum spinosum.</title>
        <authorList>
            <person name="Gan P."/>
            <person name="Shirasu K."/>
        </authorList>
    </citation>
    <scope>NUCLEOTIDE SEQUENCE [LARGE SCALE GENOMIC DNA]</scope>
    <source>
        <strain evidence="2 3">CBS 515.97</strain>
    </source>
</reference>
<name>A0A4R8QM02_9PEZI</name>
<dbReference type="EMBL" id="QAPG01000044">
    <property type="protein sequence ID" value="TDZ35173.1"/>
    <property type="molecule type" value="Genomic_DNA"/>
</dbReference>
<evidence type="ECO:0000256" key="1">
    <source>
        <dbReference type="SAM" id="MobiDB-lite"/>
    </source>
</evidence>
<feature type="region of interest" description="Disordered" evidence="1">
    <location>
        <begin position="83"/>
        <end position="105"/>
    </location>
</feature>
<sequence>MRKKAETIAEDQEAGHVLTRRNHIGGAAASISGPGPQAKLEESEHDVSSNVDQPAERIHPVRTRYFTATLRRRNAACGRLDFGRSPASAKSKLNSHPLGQPAAKAETGKVCPAPLSPENLTSGPGQLSCGLPISCRSSIEGRA</sequence>
<gene>
    <name evidence="2" type="ORF">C8035_v009898</name>
</gene>
<proteinExistence type="predicted"/>
<feature type="region of interest" description="Disordered" evidence="1">
    <location>
        <begin position="1"/>
        <end position="56"/>
    </location>
</feature>
<dbReference type="AlphaFoldDB" id="A0A4R8QM02"/>
<accession>A0A4R8QM02</accession>
<evidence type="ECO:0000313" key="2">
    <source>
        <dbReference type="EMBL" id="TDZ35173.1"/>
    </source>
</evidence>
<organism evidence="2 3">
    <name type="scientific">Colletotrichum spinosum</name>
    <dbReference type="NCBI Taxonomy" id="1347390"/>
    <lineage>
        <taxon>Eukaryota</taxon>
        <taxon>Fungi</taxon>
        <taxon>Dikarya</taxon>
        <taxon>Ascomycota</taxon>
        <taxon>Pezizomycotina</taxon>
        <taxon>Sordariomycetes</taxon>
        <taxon>Hypocreomycetidae</taxon>
        <taxon>Glomerellales</taxon>
        <taxon>Glomerellaceae</taxon>
        <taxon>Colletotrichum</taxon>
        <taxon>Colletotrichum orbiculare species complex</taxon>
    </lineage>
</organism>
<protein>
    <submittedName>
        <fullName evidence="2">Uncharacterized protein</fullName>
    </submittedName>
</protein>